<reference evidence="1 2" key="1">
    <citation type="journal article" date="2022" name="New Phytol.">
        <title>Ecological generalism drives hyperdiversity of secondary metabolite gene clusters in xylarialean endophytes.</title>
        <authorList>
            <person name="Franco M.E.E."/>
            <person name="Wisecaver J.H."/>
            <person name="Arnold A.E."/>
            <person name="Ju Y.M."/>
            <person name="Slot J.C."/>
            <person name="Ahrendt S."/>
            <person name="Moore L.P."/>
            <person name="Eastman K.E."/>
            <person name="Scott K."/>
            <person name="Konkel Z."/>
            <person name="Mondo S.J."/>
            <person name="Kuo A."/>
            <person name="Hayes R.D."/>
            <person name="Haridas S."/>
            <person name="Andreopoulos B."/>
            <person name="Riley R."/>
            <person name="LaButti K."/>
            <person name="Pangilinan J."/>
            <person name="Lipzen A."/>
            <person name="Amirebrahimi M."/>
            <person name="Yan J."/>
            <person name="Adam C."/>
            <person name="Keymanesh K."/>
            <person name="Ng V."/>
            <person name="Louie K."/>
            <person name="Northen T."/>
            <person name="Drula E."/>
            <person name="Henrissat B."/>
            <person name="Hsieh H.M."/>
            <person name="Youens-Clark K."/>
            <person name="Lutzoni F."/>
            <person name="Miadlikowska J."/>
            <person name="Eastwood D.C."/>
            <person name="Hamelin R.C."/>
            <person name="Grigoriev I.V."/>
            <person name="U'Ren J.M."/>
        </authorList>
    </citation>
    <scope>NUCLEOTIDE SEQUENCE [LARGE SCALE GENOMIC DNA]</scope>
    <source>
        <strain evidence="1 2">ER1909</strain>
    </source>
</reference>
<accession>A0ACC0D955</accession>
<evidence type="ECO:0000313" key="2">
    <source>
        <dbReference type="Proteomes" id="UP001497680"/>
    </source>
</evidence>
<organism evidence="1 2">
    <name type="scientific">Hypoxylon rubiginosum</name>
    <dbReference type="NCBI Taxonomy" id="110542"/>
    <lineage>
        <taxon>Eukaryota</taxon>
        <taxon>Fungi</taxon>
        <taxon>Dikarya</taxon>
        <taxon>Ascomycota</taxon>
        <taxon>Pezizomycotina</taxon>
        <taxon>Sordariomycetes</taxon>
        <taxon>Xylariomycetidae</taxon>
        <taxon>Xylariales</taxon>
        <taxon>Hypoxylaceae</taxon>
        <taxon>Hypoxylon</taxon>
    </lineage>
</organism>
<proteinExistence type="predicted"/>
<evidence type="ECO:0000313" key="1">
    <source>
        <dbReference type="EMBL" id="KAI6089299.1"/>
    </source>
</evidence>
<gene>
    <name evidence="1" type="ORF">F4821DRAFT_257093</name>
</gene>
<comment type="caution">
    <text evidence="1">The sequence shown here is derived from an EMBL/GenBank/DDBJ whole genome shotgun (WGS) entry which is preliminary data.</text>
</comment>
<dbReference type="EMBL" id="MU394296">
    <property type="protein sequence ID" value="KAI6089299.1"/>
    <property type="molecule type" value="Genomic_DNA"/>
</dbReference>
<dbReference type="Proteomes" id="UP001497680">
    <property type="component" value="Unassembled WGS sequence"/>
</dbReference>
<keyword evidence="2" id="KW-1185">Reference proteome</keyword>
<name>A0ACC0D955_9PEZI</name>
<protein>
    <submittedName>
        <fullName evidence="1">HET-domain-containing protein</fullName>
    </submittedName>
</protein>
<sequence length="574" mass="64077">MAAAPYKYQPLKPNSHEIRMLQIHPTWRAFSTIKCSLINVDLDDLENESVPFDFYEALSYTWGDATGKVTIKLDGCSFEVTRNLAAALRRLRARKGYRYLWVDAICINQADEQERNSQVALMGLIYRTAEQVLIWLGREADGSKGAMKLIDNISDIGVEESDVIASLENEAHHAKWQNVARLFDRSYWRRVWVRQEVALAKGIVVLCGDQMMSWDALIEAAVFLNQNTANFEPIAAELTRYTSGYHDAIGMDILREMILKDNQVPLEDVMLHLRQCECTDQRDKVYGALGLVGPEVDVAVDYGLDKVAIYTSAAIAAIKSTDCLNTICACQNLNRGSGLPSWVPDLEVDWTARKLRRTENLDTLGSAGGFAKPVYSFHRRDNGLFSLTTRGVAVDTISEVCAEFDSDETLGKVLEEWRVLAMRTLSTLQPPISDEDMRSCFWRTITANEELRGLAASDGFIAQALEHAIEGSSDAIPSIDLSIGQTSFNERFREDAMNRRFYATNSGYIGLGPSDVRNGDLVVILLGNALPLVLRKEDNHCLVVGETYTHGIMNGEIAADLDNGILSIDEFDIY</sequence>